<dbReference type="KEGG" id="obg:Verru16b_02321"/>
<protein>
    <submittedName>
        <fullName evidence="6">Peptidyl-prolyl cis-trans isomerase D</fullName>
        <ecNumber evidence="6">5.2.1.8</ecNumber>
    </submittedName>
</protein>
<dbReference type="EMBL" id="CP016094">
    <property type="protein sequence ID" value="AOS45242.1"/>
    <property type="molecule type" value="Genomic_DNA"/>
</dbReference>
<dbReference type="PANTHER" id="PTHR47529">
    <property type="entry name" value="PEPTIDYL-PROLYL CIS-TRANS ISOMERASE D"/>
    <property type="match status" value="1"/>
</dbReference>
<dbReference type="GO" id="GO:0005886">
    <property type="term" value="C:plasma membrane"/>
    <property type="evidence" value="ECO:0007669"/>
    <property type="project" value="UniProtKB-SubCell"/>
</dbReference>
<dbReference type="InterPro" id="IPR052029">
    <property type="entry name" value="PpiD_chaperone"/>
</dbReference>
<keyword evidence="2" id="KW-1003">Cell membrane</keyword>
<keyword evidence="7" id="KW-1185">Reference proteome</keyword>
<keyword evidence="5" id="KW-1133">Transmembrane helix</keyword>
<dbReference type="Pfam" id="PF13624">
    <property type="entry name" value="SurA_N_3"/>
    <property type="match status" value="1"/>
</dbReference>
<dbReference type="STRING" id="1838286.Verru16b_02321"/>
<name>A0A1D8AWH9_9BACT</name>
<dbReference type="Proteomes" id="UP000095228">
    <property type="component" value="Chromosome"/>
</dbReference>
<evidence type="ECO:0000313" key="6">
    <source>
        <dbReference type="EMBL" id="AOS45242.1"/>
    </source>
</evidence>
<comment type="subcellular location">
    <subcellularLocation>
        <location evidence="1">Cell membrane</location>
    </subcellularLocation>
</comment>
<evidence type="ECO:0000256" key="2">
    <source>
        <dbReference type="ARBA" id="ARBA00022475"/>
    </source>
</evidence>
<evidence type="ECO:0000256" key="3">
    <source>
        <dbReference type="ARBA" id="ARBA00023136"/>
    </source>
</evidence>
<organism evidence="6 7">
    <name type="scientific">Lacunisphaera limnophila</name>
    <dbReference type="NCBI Taxonomy" id="1838286"/>
    <lineage>
        <taxon>Bacteria</taxon>
        <taxon>Pseudomonadati</taxon>
        <taxon>Verrucomicrobiota</taxon>
        <taxon>Opitutia</taxon>
        <taxon>Opitutales</taxon>
        <taxon>Opitutaceae</taxon>
        <taxon>Lacunisphaera</taxon>
    </lineage>
</organism>
<evidence type="ECO:0000256" key="1">
    <source>
        <dbReference type="ARBA" id="ARBA00004236"/>
    </source>
</evidence>
<reference evidence="6 7" key="1">
    <citation type="submission" date="2016-06" db="EMBL/GenBank/DDBJ databases">
        <title>Three novel species with peptidoglycan cell walls form the new genus Lacunisphaera gen. nov. in the family Opitutaceae of the verrucomicrobial subdivision 4.</title>
        <authorList>
            <person name="Rast P."/>
            <person name="Gloeckner I."/>
            <person name="Jogler M."/>
            <person name="Boedeker C."/>
            <person name="Jeske O."/>
            <person name="Wiegand S."/>
            <person name="Reinhardt R."/>
            <person name="Schumann P."/>
            <person name="Rohde M."/>
            <person name="Spring S."/>
            <person name="Gloeckner F.O."/>
            <person name="Jogler C."/>
        </authorList>
    </citation>
    <scope>NUCLEOTIDE SEQUENCE [LARGE SCALE GENOMIC DNA]</scope>
    <source>
        <strain evidence="6 7">IG16b</strain>
    </source>
</reference>
<dbReference type="EC" id="5.2.1.8" evidence="6"/>
<dbReference type="OrthoDB" id="183505at2"/>
<dbReference type="PATRIC" id="fig|1838286.3.peg.2332"/>
<sequence length="552" mass="60154">MISWIQKYFQKHIPLVMFVMLIIIGLPMVFIYSQSSGIGMADVKVRQQQFFNVNLANQEQASRVFTDGELSGYLRAGYPALQGAQLQQYALQRVAGLALADELHLPVPTSEQVAKYVTTLRAFQNEKGEFDQSVYTRFGDSLKSSGSPFTAAGVTRVLRDDTRLEALVKIVGGPGYVLPSDVKQQLSRIDSTWTVQVASLDYASFAPAINPSEEVLKKFHEENAFRYDVPARPRMSLVEFKAAAFAPPVGPTEEELRAFYTANPSRFPVPTEAGKPDAALDAAGADNFPKVRAEVESTLRDLASRKLASQAANNLTVALFEKKFAPNAPELAAFLSGVRLTPVAIPPFAPDAPPADRTWLGSYAEAIARLTKDRPFSDALPTPDGFVVMLWQESLPAYQPIFAEVRERALADYRTTEKRRLFIERGNALKARLQAAGSPAAFAAAAADEKLEVKTYASFTLRQPPQDFPQPAMGALGSLETGQVSDLIGSGDKGLLVYVQEKKLPDLTPANPRYAEVQTQLMSFASSSNENAILGGLVEAELAKNSPEAATP</sequence>
<accession>A0A1D8AWH9</accession>
<dbReference type="AlphaFoldDB" id="A0A1D8AWH9"/>
<evidence type="ECO:0000256" key="4">
    <source>
        <dbReference type="ARBA" id="ARBA00023186"/>
    </source>
</evidence>
<dbReference type="GO" id="GO:0003755">
    <property type="term" value="F:peptidyl-prolyl cis-trans isomerase activity"/>
    <property type="evidence" value="ECO:0007669"/>
    <property type="project" value="UniProtKB-EC"/>
</dbReference>
<evidence type="ECO:0000256" key="5">
    <source>
        <dbReference type="SAM" id="Phobius"/>
    </source>
</evidence>
<keyword evidence="6" id="KW-0413">Isomerase</keyword>
<evidence type="ECO:0000313" key="7">
    <source>
        <dbReference type="Proteomes" id="UP000095228"/>
    </source>
</evidence>
<keyword evidence="4" id="KW-0143">Chaperone</keyword>
<keyword evidence="5" id="KW-0812">Transmembrane</keyword>
<feature type="transmembrane region" description="Helical" evidence="5">
    <location>
        <begin position="12"/>
        <end position="32"/>
    </location>
</feature>
<gene>
    <name evidence="6" type="primary">ppiD</name>
    <name evidence="6" type="ORF">Verru16b_02321</name>
</gene>
<keyword evidence="3 5" id="KW-0472">Membrane</keyword>
<dbReference type="PANTHER" id="PTHR47529:SF1">
    <property type="entry name" value="PERIPLASMIC CHAPERONE PPID"/>
    <property type="match status" value="1"/>
</dbReference>
<dbReference type="RefSeq" id="WP_069962416.1">
    <property type="nucleotide sequence ID" value="NZ_CP016094.1"/>
</dbReference>
<proteinExistence type="predicted"/>